<dbReference type="PANTHER" id="PTHR46910">
    <property type="entry name" value="TRANSCRIPTION FACTOR PDR1"/>
    <property type="match status" value="1"/>
</dbReference>
<evidence type="ECO:0000256" key="1">
    <source>
        <dbReference type="ARBA" id="ARBA00023242"/>
    </source>
</evidence>
<dbReference type="AlphaFoldDB" id="A0A395IJ81"/>
<comment type="caution">
    <text evidence="4">The sequence shown here is derived from an EMBL/GenBank/DDBJ whole genome shotgun (WGS) entry which is preliminary data.</text>
</comment>
<dbReference type="CDD" id="cd12148">
    <property type="entry name" value="fungal_TF_MHR"/>
    <property type="match status" value="1"/>
</dbReference>
<evidence type="ECO:0000313" key="5">
    <source>
        <dbReference type="Proteomes" id="UP000249056"/>
    </source>
</evidence>
<feature type="region of interest" description="Disordered" evidence="2">
    <location>
        <begin position="490"/>
        <end position="517"/>
    </location>
</feature>
<dbReference type="OrthoDB" id="4456959at2759"/>
<dbReference type="Pfam" id="PF04082">
    <property type="entry name" value="Fungal_trans"/>
    <property type="match status" value="1"/>
</dbReference>
<feature type="domain" description="Xylanolytic transcriptional activator regulatory" evidence="3">
    <location>
        <begin position="195"/>
        <end position="313"/>
    </location>
</feature>
<dbReference type="GO" id="GO:0006351">
    <property type="term" value="P:DNA-templated transcription"/>
    <property type="evidence" value="ECO:0007669"/>
    <property type="project" value="InterPro"/>
</dbReference>
<gene>
    <name evidence="4" type="ORF">DID88_000207</name>
</gene>
<accession>A0A395IJ81</accession>
<organism evidence="4 5">
    <name type="scientific">Monilinia fructigena</name>
    <dbReference type="NCBI Taxonomy" id="38457"/>
    <lineage>
        <taxon>Eukaryota</taxon>
        <taxon>Fungi</taxon>
        <taxon>Dikarya</taxon>
        <taxon>Ascomycota</taxon>
        <taxon>Pezizomycotina</taxon>
        <taxon>Leotiomycetes</taxon>
        <taxon>Helotiales</taxon>
        <taxon>Sclerotiniaceae</taxon>
        <taxon>Monilinia</taxon>
    </lineage>
</organism>
<dbReference type="GO" id="GO:0003700">
    <property type="term" value="F:DNA-binding transcription factor activity"/>
    <property type="evidence" value="ECO:0007669"/>
    <property type="project" value="InterPro"/>
</dbReference>
<evidence type="ECO:0000259" key="3">
    <source>
        <dbReference type="Pfam" id="PF04082"/>
    </source>
</evidence>
<dbReference type="GO" id="GO:0008270">
    <property type="term" value="F:zinc ion binding"/>
    <property type="evidence" value="ECO:0007669"/>
    <property type="project" value="InterPro"/>
</dbReference>
<protein>
    <recommendedName>
        <fullName evidence="3">Xylanolytic transcriptional activator regulatory domain-containing protein</fullName>
    </recommendedName>
</protein>
<dbReference type="InterPro" id="IPR007219">
    <property type="entry name" value="XnlR_reg_dom"/>
</dbReference>
<keyword evidence="1" id="KW-0539">Nucleus</keyword>
<evidence type="ECO:0000256" key="2">
    <source>
        <dbReference type="SAM" id="MobiDB-lite"/>
    </source>
</evidence>
<dbReference type="GO" id="GO:0003677">
    <property type="term" value="F:DNA binding"/>
    <property type="evidence" value="ECO:0007669"/>
    <property type="project" value="InterPro"/>
</dbReference>
<reference evidence="4 5" key="1">
    <citation type="submission" date="2018-06" db="EMBL/GenBank/DDBJ databases">
        <title>Genome Sequence of the Brown Rot Fungal Pathogen Monilinia fructigena.</title>
        <authorList>
            <person name="Landi L."/>
            <person name="De Miccolis Angelini R.M."/>
            <person name="Pollastro S."/>
            <person name="Abate D."/>
            <person name="Faretra F."/>
            <person name="Romanazzi G."/>
        </authorList>
    </citation>
    <scope>NUCLEOTIDE SEQUENCE [LARGE SCALE GENOMIC DNA]</scope>
    <source>
        <strain evidence="4 5">Mfrg269</strain>
    </source>
</reference>
<evidence type="ECO:0000313" key="4">
    <source>
        <dbReference type="EMBL" id="RAL60432.1"/>
    </source>
</evidence>
<name>A0A395IJ81_9HELO</name>
<dbReference type="InterPro" id="IPR050987">
    <property type="entry name" value="AtrR-like"/>
</dbReference>
<dbReference type="PANTHER" id="PTHR46910:SF4">
    <property type="entry name" value="ZN(2)-C6 FUNGAL-TYPE DOMAIN-CONTAINING PROTEIN"/>
    <property type="match status" value="1"/>
</dbReference>
<feature type="compositionally biased region" description="Polar residues" evidence="2">
    <location>
        <begin position="1"/>
        <end position="18"/>
    </location>
</feature>
<dbReference type="EMBL" id="QKRW01000040">
    <property type="protein sequence ID" value="RAL60432.1"/>
    <property type="molecule type" value="Genomic_DNA"/>
</dbReference>
<sequence>MPQKRNASGEPNGSSGPVTKQIKSEQHPEEFSNTVKKKLQASTRTGQACLRTDVRLMQSGGEVKPVNGYHDSGPEQYGYGQPSNGMQPAWNSAGPAYPSTTSATVNNGQQPESNLFRALPAYRAGCMGDNYLGVSPGGSHLSAIKGTALSILVPSFNRLGNVNPRIDKVELPSRQDGNHLCAMRGTFMRVLIRMYDDPNFRPTIAETVTVHMLFAIMFFQYATRNWEDAAQQASLNTQSNMHYHYCLGMFYQLACSHTAQDVQALALICMHLRNFPKPGASWMLSRMSMTLAIELGLHRSIKRWAPDSNTLSELDILKCKRRSVLGRKNCLWELVNGELGHNEQEGRVFALYAQSWSQEFRLLLRHPSVSMTTDPDFNAESMRICVESSRQMLGVVRQLQKYKSLDTTWYNTSVYVMALTTTLFAQWEKRGGTSTADLAALREEMDIWLAIMGDIGSLLGSGERLREAVRVVTDGTLGLLSRNLAIKNDKGYGSNNTTKEEARPSEPNPNANANNGYSHQHKAWQHWTSTITGNLEPQECYSASALMQLGGRDMSTGDAAQLNTSMGEVQNGVVGEQPHLGGQVSGAIAGATWPLNLFFDIGPNGTSG</sequence>
<feature type="region of interest" description="Disordered" evidence="2">
    <location>
        <begin position="1"/>
        <end position="43"/>
    </location>
</feature>
<keyword evidence="5" id="KW-1185">Reference proteome</keyword>
<proteinExistence type="predicted"/>
<dbReference type="Proteomes" id="UP000249056">
    <property type="component" value="Unassembled WGS sequence"/>
</dbReference>